<evidence type="ECO:0000313" key="4">
    <source>
        <dbReference type="Proteomes" id="UP001565236"/>
    </source>
</evidence>
<keyword evidence="2" id="KW-1133">Transmembrane helix</keyword>
<feature type="transmembrane region" description="Helical" evidence="2">
    <location>
        <begin position="73"/>
        <end position="94"/>
    </location>
</feature>
<accession>A0ABV4DUU8</accession>
<feature type="transmembrane region" description="Helical" evidence="2">
    <location>
        <begin position="106"/>
        <end position="126"/>
    </location>
</feature>
<feature type="transmembrane region" description="Helical" evidence="2">
    <location>
        <begin position="49"/>
        <end position="67"/>
    </location>
</feature>
<name>A0ABV4DUU8_9LACO</name>
<sequence length="169" mass="18362">MLSGGAGSCCDLGLTVFMTTLVTSAFSLITLGAAFFYQSPRSTKHAARNFCLNQSVLLVGFLSYLLFFPNKFGALLVFTVGSFTLAGFYILRELMEYAMFPKNETLIYLGLVQSAFLVGDALGSPLGTSIYTSYGLKVLFSFYAVMLGGSTLAYSGGYHYLKKKNVVKM</sequence>
<keyword evidence="4" id="KW-1185">Reference proteome</keyword>
<dbReference type="Proteomes" id="UP001565236">
    <property type="component" value="Unassembled WGS sequence"/>
</dbReference>
<evidence type="ECO:0000256" key="1">
    <source>
        <dbReference type="ARBA" id="ARBA00004651"/>
    </source>
</evidence>
<dbReference type="EMBL" id="JBCLUF010000034">
    <property type="protein sequence ID" value="MEY8662924.1"/>
    <property type="molecule type" value="Genomic_DNA"/>
</dbReference>
<protein>
    <submittedName>
        <fullName evidence="3">MFS transporter</fullName>
    </submittedName>
</protein>
<dbReference type="SUPFAM" id="SSF103473">
    <property type="entry name" value="MFS general substrate transporter"/>
    <property type="match status" value="1"/>
</dbReference>
<dbReference type="RefSeq" id="WP_369942838.1">
    <property type="nucleotide sequence ID" value="NZ_JBCLUF010000034.1"/>
</dbReference>
<comment type="subcellular location">
    <subcellularLocation>
        <location evidence="1">Cell membrane</location>
        <topology evidence="1">Multi-pass membrane protein</topology>
    </subcellularLocation>
</comment>
<gene>
    <name evidence="3" type="ORF">AALT52_08490</name>
</gene>
<reference evidence="3 4" key="1">
    <citation type="submission" date="2024-03" db="EMBL/GenBank/DDBJ databases">
        <title>Mouse gut bacterial collection (mGBC) of GemPharmatech.</title>
        <authorList>
            <person name="He Y."/>
            <person name="Dong L."/>
            <person name="Wu D."/>
            <person name="Gao X."/>
            <person name="Lin Z."/>
        </authorList>
    </citation>
    <scope>NUCLEOTIDE SEQUENCE [LARGE SCALE GENOMIC DNA]</scope>
    <source>
        <strain evidence="3 4">15-30</strain>
    </source>
</reference>
<comment type="caution">
    <text evidence="3">The sequence shown here is derived from an EMBL/GenBank/DDBJ whole genome shotgun (WGS) entry which is preliminary data.</text>
</comment>
<organism evidence="3 4">
    <name type="scientific">Ligilactobacillus faecis</name>
    <dbReference type="NCBI Taxonomy" id="762833"/>
    <lineage>
        <taxon>Bacteria</taxon>
        <taxon>Bacillati</taxon>
        <taxon>Bacillota</taxon>
        <taxon>Bacilli</taxon>
        <taxon>Lactobacillales</taxon>
        <taxon>Lactobacillaceae</taxon>
        <taxon>Ligilactobacillus</taxon>
    </lineage>
</organism>
<keyword evidence="2" id="KW-0812">Transmembrane</keyword>
<keyword evidence="2" id="KW-0472">Membrane</keyword>
<dbReference type="InterPro" id="IPR011701">
    <property type="entry name" value="MFS"/>
</dbReference>
<evidence type="ECO:0000313" key="3">
    <source>
        <dbReference type="EMBL" id="MEY8662924.1"/>
    </source>
</evidence>
<proteinExistence type="predicted"/>
<dbReference type="InterPro" id="IPR036259">
    <property type="entry name" value="MFS_trans_sf"/>
</dbReference>
<evidence type="ECO:0000256" key="2">
    <source>
        <dbReference type="SAM" id="Phobius"/>
    </source>
</evidence>
<dbReference type="Pfam" id="PF07690">
    <property type="entry name" value="MFS_1"/>
    <property type="match status" value="1"/>
</dbReference>
<feature type="transmembrane region" description="Helical" evidence="2">
    <location>
        <begin position="12"/>
        <end position="37"/>
    </location>
</feature>
<feature type="transmembrane region" description="Helical" evidence="2">
    <location>
        <begin position="138"/>
        <end position="161"/>
    </location>
</feature>